<keyword evidence="4" id="KW-1185">Reference proteome</keyword>
<keyword evidence="3" id="KW-0378">Hydrolase</keyword>
<dbReference type="GO" id="GO:0016787">
    <property type="term" value="F:hydrolase activity"/>
    <property type="evidence" value="ECO:0007669"/>
    <property type="project" value="UniProtKB-KW"/>
</dbReference>
<dbReference type="RefSeq" id="WP_223877090.1">
    <property type="nucleotide sequence ID" value="NZ_BJDN01000040.1"/>
</dbReference>
<dbReference type="InterPro" id="IPR045155">
    <property type="entry name" value="Beta-lactam_cat"/>
</dbReference>
<name>A0ABW3EFZ4_9LACO</name>
<gene>
    <name evidence="3" type="ORF">ACFQZ7_13190</name>
</gene>
<keyword evidence="1" id="KW-0472">Membrane</keyword>
<dbReference type="InterPro" id="IPR012338">
    <property type="entry name" value="Beta-lactam/transpept-like"/>
</dbReference>
<keyword evidence="1" id="KW-1133">Transmembrane helix</keyword>
<keyword evidence="1" id="KW-0812">Transmembrane</keyword>
<protein>
    <submittedName>
        <fullName evidence="3">Serine hydrolase</fullName>
    </submittedName>
</protein>
<feature type="domain" description="Beta-lactamase class A catalytic" evidence="2">
    <location>
        <begin position="178"/>
        <end position="294"/>
    </location>
</feature>
<organism evidence="3 4">
    <name type="scientific">Loigolactobacillus binensis</name>
    <dbReference type="NCBI Taxonomy" id="2559922"/>
    <lineage>
        <taxon>Bacteria</taxon>
        <taxon>Bacillati</taxon>
        <taxon>Bacillota</taxon>
        <taxon>Bacilli</taxon>
        <taxon>Lactobacillales</taxon>
        <taxon>Lactobacillaceae</taxon>
        <taxon>Loigolactobacillus</taxon>
    </lineage>
</organism>
<reference evidence="4" key="1">
    <citation type="journal article" date="2019" name="Int. J. Syst. Evol. Microbiol.">
        <title>The Global Catalogue of Microorganisms (GCM) 10K type strain sequencing project: providing services to taxonomists for standard genome sequencing and annotation.</title>
        <authorList>
            <consortium name="The Broad Institute Genomics Platform"/>
            <consortium name="The Broad Institute Genome Sequencing Center for Infectious Disease"/>
            <person name="Wu L."/>
            <person name="Ma J."/>
        </authorList>
    </citation>
    <scope>NUCLEOTIDE SEQUENCE [LARGE SCALE GENOMIC DNA]</scope>
    <source>
        <strain evidence="4">CCM 8925</strain>
    </source>
</reference>
<evidence type="ECO:0000256" key="1">
    <source>
        <dbReference type="SAM" id="Phobius"/>
    </source>
</evidence>
<evidence type="ECO:0000313" key="3">
    <source>
        <dbReference type="EMBL" id="MFD0898670.1"/>
    </source>
</evidence>
<evidence type="ECO:0000313" key="4">
    <source>
        <dbReference type="Proteomes" id="UP001597104"/>
    </source>
</evidence>
<dbReference type="Pfam" id="PF13354">
    <property type="entry name" value="Beta-lactamase2"/>
    <property type="match status" value="1"/>
</dbReference>
<dbReference type="PANTHER" id="PTHR35333">
    <property type="entry name" value="BETA-LACTAMASE"/>
    <property type="match status" value="1"/>
</dbReference>
<accession>A0ABW3EFZ4</accession>
<feature type="transmembrane region" description="Helical" evidence="1">
    <location>
        <begin position="20"/>
        <end position="37"/>
    </location>
</feature>
<dbReference type="InterPro" id="IPR000871">
    <property type="entry name" value="Beta-lactam_class-A"/>
</dbReference>
<dbReference type="Gene3D" id="3.40.710.10">
    <property type="entry name" value="DD-peptidase/beta-lactamase superfamily"/>
    <property type="match status" value="1"/>
</dbReference>
<sequence>MHNYRLKRKYRRRLRRIELIIVLLGVITVGLLSWHLVSENNHAEQQTHAQAASVSTPTVSKATVAANKKRSIIAQNLQTYLDKVTADGDASVSFYSLAATSGSTAATTTDQLVYGNGKINVNSNATTTETSASTYKLFIAAYLFHLHKAGKFSWTAANKSGFYQMVVNSSNDYPQRILTTYGRSRINAFIKRQGWASPVFYGDGTASSTTSKSLRELLQALAAGTGAFSNASDRQYLLSLMKAQIYRDGIPTGVASVDSGATVADKVGFLDDINNDAGIVTTSAGQRYILVIMTHGHNQTMLDFSRIAAIAAKVQTIVYGANAGTQLINYSAD</sequence>
<dbReference type="SUPFAM" id="SSF56601">
    <property type="entry name" value="beta-lactamase/transpeptidase-like"/>
    <property type="match status" value="1"/>
</dbReference>
<comment type="caution">
    <text evidence="3">The sequence shown here is derived from an EMBL/GenBank/DDBJ whole genome shotgun (WGS) entry which is preliminary data.</text>
</comment>
<dbReference type="Proteomes" id="UP001597104">
    <property type="component" value="Unassembled WGS sequence"/>
</dbReference>
<proteinExistence type="predicted"/>
<dbReference type="EMBL" id="JBHTIO010000058">
    <property type="protein sequence ID" value="MFD0898670.1"/>
    <property type="molecule type" value="Genomic_DNA"/>
</dbReference>
<dbReference type="PANTHER" id="PTHR35333:SF3">
    <property type="entry name" value="BETA-LACTAMASE-TYPE TRANSPEPTIDASE FOLD CONTAINING PROTEIN"/>
    <property type="match status" value="1"/>
</dbReference>
<evidence type="ECO:0000259" key="2">
    <source>
        <dbReference type="Pfam" id="PF13354"/>
    </source>
</evidence>